<dbReference type="PROSITE" id="PS00356">
    <property type="entry name" value="HTH_LACI_1"/>
    <property type="match status" value="1"/>
</dbReference>
<dbReference type="Pfam" id="PF00356">
    <property type="entry name" value="LacI"/>
    <property type="match status" value="1"/>
</dbReference>
<dbReference type="SUPFAM" id="SSF47413">
    <property type="entry name" value="lambda repressor-like DNA-binding domains"/>
    <property type="match status" value="1"/>
</dbReference>
<dbReference type="PRINTS" id="PR00036">
    <property type="entry name" value="HTHLACI"/>
</dbReference>
<dbReference type="Pfam" id="PF13377">
    <property type="entry name" value="Peripla_BP_3"/>
    <property type="match status" value="1"/>
</dbReference>
<evidence type="ECO:0000313" key="6">
    <source>
        <dbReference type="Proteomes" id="UP001597196"/>
    </source>
</evidence>
<dbReference type="InterPro" id="IPR010982">
    <property type="entry name" value="Lambda_DNA-bd_dom_sf"/>
</dbReference>
<dbReference type="GO" id="GO:0003677">
    <property type="term" value="F:DNA binding"/>
    <property type="evidence" value="ECO:0007669"/>
    <property type="project" value="UniProtKB-KW"/>
</dbReference>
<keyword evidence="3" id="KW-0804">Transcription</keyword>
<dbReference type="InterPro" id="IPR028082">
    <property type="entry name" value="Peripla_BP_I"/>
</dbReference>
<reference evidence="6" key="1">
    <citation type="journal article" date="2019" name="Int. J. Syst. Evol. Microbiol.">
        <title>The Global Catalogue of Microorganisms (GCM) 10K type strain sequencing project: providing services to taxonomists for standard genome sequencing and annotation.</title>
        <authorList>
            <consortium name="The Broad Institute Genomics Platform"/>
            <consortium name="The Broad Institute Genome Sequencing Center for Infectious Disease"/>
            <person name="Wu L."/>
            <person name="Ma J."/>
        </authorList>
    </citation>
    <scope>NUCLEOTIDE SEQUENCE [LARGE SCALE GENOMIC DNA]</scope>
    <source>
        <strain evidence="6">CCM 8980</strain>
    </source>
</reference>
<dbReference type="Gene3D" id="1.10.260.40">
    <property type="entry name" value="lambda repressor-like DNA-binding domains"/>
    <property type="match status" value="1"/>
</dbReference>
<feature type="domain" description="HTH lacI-type" evidence="4">
    <location>
        <begin position="4"/>
        <end position="60"/>
    </location>
</feature>
<dbReference type="InterPro" id="IPR046335">
    <property type="entry name" value="LacI/GalR-like_sensor"/>
</dbReference>
<protein>
    <submittedName>
        <fullName evidence="5">LacI family DNA-binding transcriptional regulator</fullName>
    </submittedName>
</protein>
<sequence>MPITTLKDIAAAAHVSSATVSRVLNADTSLQVSAATRQRIFAAAESLNYTKHQTHPTTSAGTVALVQWTTEAGEQGDLYYRAIRWGVENQLQADGYQVARNFAPDGLPAASGLAGVIAIGKYSHDQLAAFAGLGKPLVVIDQDTLDDDISCVTTSFGAPVQAIVDHFFTHGRTHPIMIAGVEQTTDGQPLHDPRPEAFTTAMTRRGEEPVLYSGPFTIEGGYQVMKKILSQPAAAHFDALFAASDNMAIGAIKALQEHHLNVPEDVAVIGFNDMAVGRFINPSLATVHIATQEMGITGVELLEKMTKTPGSQMRITLASQLLVRDSAAL</sequence>
<proteinExistence type="predicted"/>
<evidence type="ECO:0000256" key="2">
    <source>
        <dbReference type="ARBA" id="ARBA00023125"/>
    </source>
</evidence>
<dbReference type="Proteomes" id="UP001597196">
    <property type="component" value="Unassembled WGS sequence"/>
</dbReference>
<gene>
    <name evidence="5" type="ORF">ACFQ4P_11660</name>
</gene>
<evidence type="ECO:0000256" key="3">
    <source>
        <dbReference type="ARBA" id="ARBA00023163"/>
    </source>
</evidence>
<dbReference type="EMBL" id="JBHTOC010000020">
    <property type="protein sequence ID" value="MFD1430893.1"/>
    <property type="molecule type" value="Genomic_DNA"/>
</dbReference>
<dbReference type="InterPro" id="IPR000843">
    <property type="entry name" value="HTH_LacI"/>
</dbReference>
<dbReference type="CDD" id="cd01544">
    <property type="entry name" value="PBP1_GalR"/>
    <property type="match status" value="1"/>
</dbReference>
<dbReference type="PANTHER" id="PTHR30146:SF149">
    <property type="entry name" value="HTH-TYPE TRANSCRIPTIONAL REGULATOR EBGR"/>
    <property type="match status" value="1"/>
</dbReference>
<evidence type="ECO:0000259" key="4">
    <source>
        <dbReference type="PROSITE" id="PS50932"/>
    </source>
</evidence>
<dbReference type="RefSeq" id="WP_203637168.1">
    <property type="nucleotide sequence ID" value="NZ_BOLS01000023.1"/>
</dbReference>
<dbReference type="SUPFAM" id="SSF53822">
    <property type="entry name" value="Periplasmic binding protein-like I"/>
    <property type="match status" value="1"/>
</dbReference>
<dbReference type="PROSITE" id="PS50932">
    <property type="entry name" value="HTH_LACI_2"/>
    <property type="match status" value="1"/>
</dbReference>
<dbReference type="PANTHER" id="PTHR30146">
    <property type="entry name" value="LACI-RELATED TRANSCRIPTIONAL REPRESSOR"/>
    <property type="match status" value="1"/>
</dbReference>
<dbReference type="SMART" id="SM00354">
    <property type="entry name" value="HTH_LACI"/>
    <property type="match status" value="1"/>
</dbReference>
<name>A0ABW4CM28_9LACO</name>
<keyword evidence="6" id="KW-1185">Reference proteome</keyword>
<evidence type="ECO:0000256" key="1">
    <source>
        <dbReference type="ARBA" id="ARBA00023015"/>
    </source>
</evidence>
<keyword evidence="1" id="KW-0805">Transcription regulation</keyword>
<evidence type="ECO:0000313" key="5">
    <source>
        <dbReference type="EMBL" id="MFD1430893.1"/>
    </source>
</evidence>
<keyword evidence="2 5" id="KW-0238">DNA-binding</keyword>
<dbReference type="Gene3D" id="3.40.50.2300">
    <property type="match status" value="2"/>
</dbReference>
<organism evidence="5 6">
    <name type="scientific">Lacticaseibacillus mingshuiensis</name>
    <dbReference type="NCBI Taxonomy" id="2799574"/>
    <lineage>
        <taxon>Bacteria</taxon>
        <taxon>Bacillati</taxon>
        <taxon>Bacillota</taxon>
        <taxon>Bacilli</taxon>
        <taxon>Lactobacillales</taxon>
        <taxon>Lactobacillaceae</taxon>
        <taxon>Lacticaseibacillus</taxon>
    </lineage>
</organism>
<dbReference type="CDD" id="cd01392">
    <property type="entry name" value="HTH_LacI"/>
    <property type="match status" value="1"/>
</dbReference>
<comment type="caution">
    <text evidence="5">The sequence shown here is derived from an EMBL/GenBank/DDBJ whole genome shotgun (WGS) entry which is preliminary data.</text>
</comment>
<accession>A0ABW4CM28</accession>